<evidence type="ECO:0000313" key="4">
    <source>
        <dbReference type="Proteomes" id="UP000801492"/>
    </source>
</evidence>
<gene>
    <name evidence="3" type="ORF">ILUMI_20538</name>
</gene>
<dbReference type="Pfam" id="PF13843">
    <property type="entry name" value="DDE_Tnp_1_7"/>
    <property type="match status" value="1"/>
</dbReference>
<dbReference type="PANTHER" id="PTHR47055">
    <property type="entry name" value="DDE_TNP_1_7 DOMAIN-CONTAINING PROTEIN"/>
    <property type="match status" value="1"/>
</dbReference>
<evidence type="ECO:0000256" key="1">
    <source>
        <dbReference type="SAM" id="MobiDB-lite"/>
    </source>
</evidence>
<proteinExistence type="predicted"/>
<accession>A0A8K0CJI3</accession>
<protein>
    <recommendedName>
        <fullName evidence="2">PiggyBac transposable element-derived protein domain-containing protein</fullName>
    </recommendedName>
</protein>
<reference evidence="3" key="1">
    <citation type="submission" date="2019-08" db="EMBL/GenBank/DDBJ databases">
        <title>The genome of the North American firefly Photinus pyralis.</title>
        <authorList>
            <consortium name="Photinus pyralis genome working group"/>
            <person name="Fallon T.R."/>
            <person name="Sander Lower S.E."/>
            <person name="Weng J.-K."/>
        </authorList>
    </citation>
    <scope>NUCLEOTIDE SEQUENCE</scope>
    <source>
        <strain evidence="3">TRF0915ILg1</strain>
        <tissue evidence="3">Whole body</tissue>
    </source>
</reference>
<dbReference type="AlphaFoldDB" id="A0A8K0CJI3"/>
<dbReference type="OrthoDB" id="6777693at2759"/>
<keyword evidence="4" id="KW-1185">Reference proteome</keyword>
<dbReference type="Proteomes" id="UP000801492">
    <property type="component" value="Unassembled WGS sequence"/>
</dbReference>
<dbReference type="InterPro" id="IPR052638">
    <property type="entry name" value="PiggyBac_TE-derived"/>
</dbReference>
<dbReference type="GO" id="GO:0043565">
    <property type="term" value="F:sequence-specific DNA binding"/>
    <property type="evidence" value="ECO:0007669"/>
    <property type="project" value="TreeGrafter"/>
</dbReference>
<dbReference type="PANTHER" id="PTHR47055:SF3">
    <property type="entry name" value="PHORBOL-ESTER_DAG-TYPE DOMAIN-CONTAINING PROTEIN"/>
    <property type="match status" value="1"/>
</dbReference>
<feature type="domain" description="PiggyBac transposable element-derived protein" evidence="2">
    <location>
        <begin position="54"/>
        <end position="112"/>
    </location>
</feature>
<comment type="caution">
    <text evidence="3">The sequence shown here is derived from an EMBL/GenBank/DDBJ whole genome shotgun (WGS) entry which is preliminary data.</text>
</comment>
<evidence type="ECO:0000313" key="3">
    <source>
        <dbReference type="EMBL" id="KAF2885633.1"/>
    </source>
</evidence>
<feature type="region of interest" description="Disordered" evidence="1">
    <location>
        <begin position="1"/>
        <end position="22"/>
    </location>
</feature>
<evidence type="ECO:0000259" key="2">
    <source>
        <dbReference type="Pfam" id="PF13843"/>
    </source>
</evidence>
<dbReference type="InterPro" id="IPR029526">
    <property type="entry name" value="PGBD"/>
</dbReference>
<sequence>MVYAENGESEADSFITPPDLHELTDEDLGYENELEETRRYALAKNCPDPKIIVDERKCFTIILMISGYNELPGKRYYWASEDDMRNRAVYKAMKRNKFFKIMRFLNFQNNNKLSLC</sequence>
<dbReference type="EMBL" id="VTPC01089846">
    <property type="protein sequence ID" value="KAF2885633.1"/>
    <property type="molecule type" value="Genomic_DNA"/>
</dbReference>
<name>A0A8K0CJI3_IGNLU</name>
<organism evidence="3 4">
    <name type="scientific">Ignelater luminosus</name>
    <name type="common">Cucubano</name>
    <name type="synonym">Pyrophorus luminosus</name>
    <dbReference type="NCBI Taxonomy" id="2038154"/>
    <lineage>
        <taxon>Eukaryota</taxon>
        <taxon>Metazoa</taxon>
        <taxon>Ecdysozoa</taxon>
        <taxon>Arthropoda</taxon>
        <taxon>Hexapoda</taxon>
        <taxon>Insecta</taxon>
        <taxon>Pterygota</taxon>
        <taxon>Neoptera</taxon>
        <taxon>Endopterygota</taxon>
        <taxon>Coleoptera</taxon>
        <taxon>Polyphaga</taxon>
        <taxon>Elateriformia</taxon>
        <taxon>Elateroidea</taxon>
        <taxon>Elateridae</taxon>
        <taxon>Agrypninae</taxon>
        <taxon>Pyrophorini</taxon>
        <taxon>Ignelater</taxon>
    </lineage>
</organism>